<dbReference type="SUPFAM" id="SSF56317">
    <property type="entry name" value="Carbon-nitrogen hydrolase"/>
    <property type="match status" value="1"/>
</dbReference>
<dbReference type="PROSITE" id="PS50263">
    <property type="entry name" value="CN_HYDROLASE"/>
    <property type="match status" value="1"/>
</dbReference>
<evidence type="ECO:0000313" key="4">
    <source>
        <dbReference type="Proteomes" id="UP000199046"/>
    </source>
</evidence>
<dbReference type="RefSeq" id="WP_090135963.1">
    <property type="nucleotide sequence ID" value="NZ_FOLY01000008.1"/>
</dbReference>
<dbReference type="Gene3D" id="3.60.110.10">
    <property type="entry name" value="Carbon-nitrogen hydrolase"/>
    <property type="match status" value="1"/>
</dbReference>
<reference evidence="4" key="1">
    <citation type="submission" date="2016-10" db="EMBL/GenBank/DDBJ databases">
        <authorList>
            <person name="Varghese N."/>
            <person name="Submissions S."/>
        </authorList>
    </citation>
    <scope>NUCLEOTIDE SEQUENCE [LARGE SCALE GENOMIC DNA]</scope>
    <source>
        <strain evidence="4">DSM 23439</strain>
    </source>
</reference>
<dbReference type="PANTHER" id="PTHR43674:SF2">
    <property type="entry name" value="BETA-UREIDOPROPIONASE"/>
    <property type="match status" value="1"/>
</dbReference>
<dbReference type="CDD" id="cd07197">
    <property type="entry name" value="nitrilase"/>
    <property type="match status" value="1"/>
</dbReference>
<evidence type="ECO:0000259" key="2">
    <source>
        <dbReference type="PROSITE" id="PS50263"/>
    </source>
</evidence>
<dbReference type="InterPro" id="IPR036526">
    <property type="entry name" value="C-N_Hydrolase_sf"/>
</dbReference>
<proteinExistence type="predicted"/>
<dbReference type="STRING" id="402385.SAMN05421848_3143"/>
<accession>A0A1I1N137</accession>
<name>A0A1I1N137_9GAMM</name>
<protein>
    <submittedName>
        <fullName evidence="3">Predicted amidohydrolase</fullName>
    </submittedName>
</protein>
<dbReference type="PANTHER" id="PTHR43674">
    <property type="entry name" value="NITRILASE C965.09-RELATED"/>
    <property type="match status" value="1"/>
</dbReference>
<feature type="domain" description="CN hydrolase" evidence="2">
    <location>
        <begin position="9"/>
        <end position="262"/>
    </location>
</feature>
<keyword evidence="1 3" id="KW-0378">Hydrolase</keyword>
<dbReference type="InterPro" id="IPR050345">
    <property type="entry name" value="Aliph_Amidase/BUP"/>
</dbReference>
<evidence type="ECO:0000313" key="3">
    <source>
        <dbReference type="EMBL" id="SFC88553.1"/>
    </source>
</evidence>
<dbReference type="GO" id="GO:0033388">
    <property type="term" value="P:putrescine biosynthetic process from arginine"/>
    <property type="evidence" value="ECO:0007669"/>
    <property type="project" value="TreeGrafter"/>
</dbReference>
<dbReference type="Pfam" id="PF00795">
    <property type="entry name" value="CN_hydrolase"/>
    <property type="match status" value="1"/>
</dbReference>
<organism evidence="3 4">
    <name type="scientific">Kushneria avicenniae</name>
    <dbReference type="NCBI Taxonomy" id="402385"/>
    <lineage>
        <taxon>Bacteria</taxon>
        <taxon>Pseudomonadati</taxon>
        <taxon>Pseudomonadota</taxon>
        <taxon>Gammaproteobacteria</taxon>
        <taxon>Oceanospirillales</taxon>
        <taxon>Halomonadaceae</taxon>
        <taxon>Kushneria</taxon>
    </lineage>
</organism>
<gene>
    <name evidence="3" type="ORF">SAMN05421848_3143</name>
</gene>
<evidence type="ECO:0000256" key="1">
    <source>
        <dbReference type="ARBA" id="ARBA00022801"/>
    </source>
</evidence>
<dbReference type="AlphaFoldDB" id="A0A1I1N137"/>
<dbReference type="Proteomes" id="UP000199046">
    <property type="component" value="Unassembled WGS sequence"/>
</dbReference>
<dbReference type="OrthoDB" id="9760188at2"/>
<sequence length="262" mass="27497">MPSQNAGSVVVALAQMPVLRGAVAENLATHLCCIERAAEHGADVVAFPELSLIGYESDLLAQLAMSEKAEAFTTLSDAAMAHHLVVVAGCPLVNDGGKPYIGAVICFPDGARAFYAKQHLHDGEAAYCAPGHKECLFTVNGVRIVLAVCADFVHPAHAEAAAAQQAQIYLVSAMISEAGYDADAELLAGIARRHRFPVLLSNHISRTGGWQTCGKSGGWDTRGEPLLPVTRHLVPAQNAEPSLVICALEARGLEVSVASVTI</sequence>
<dbReference type="GO" id="GO:0050126">
    <property type="term" value="F:N-carbamoylputrescine amidase activity"/>
    <property type="evidence" value="ECO:0007669"/>
    <property type="project" value="TreeGrafter"/>
</dbReference>
<keyword evidence="4" id="KW-1185">Reference proteome</keyword>
<dbReference type="EMBL" id="FOLY01000008">
    <property type="protein sequence ID" value="SFC88553.1"/>
    <property type="molecule type" value="Genomic_DNA"/>
</dbReference>
<dbReference type="InterPro" id="IPR003010">
    <property type="entry name" value="C-N_Hydrolase"/>
</dbReference>